<dbReference type="AlphaFoldDB" id="A0A1J0GL19"/>
<dbReference type="PANTHER" id="PTHR35788:SF1">
    <property type="entry name" value="EXPORTED PROTEIN"/>
    <property type="match status" value="1"/>
</dbReference>
<reference evidence="4" key="1">
    <citation type="journal article" date="2016" name="Front. Microbiol.">
        <title>Complete Genome Sequence of Clostridium estertheticum DSM 8809, a Microbe Identified in Spoiled Vacuum Packed Beef.</title>
        <authorList>
            <person name="Yu Z."/>
            <person name="Gunn L."/>
            <person name="Brennan E."/>
            <person name="Reid R."/>
            <person name="Wall P.G."/>
            <person name="Gaora O.P."/>
            <person name="Hurley D."/>
            <person name="Bolton D."/>
            <person name="Fanning S."/>
        </authorList>
    </citation>
    <scope>NUCLEOTIDE SEQUENCE [LARGE SCALE GENOMIC DNA]</scope>
    <source>
        <strain evidence="4">DSM 8809</strain>
    </source>
</reference>
<protein>
    <recommendedName>
        <fullName evidence="2">G5 domain-containing protein</fullName>
    </recommendedName>
</protein>
<dbReference type="PANTHER" id="PTHR35788">
    <property type="entry name" value="EXPORTED PROTEIN-RELATED"/>
    <property type="match status" value="1"/>
</dbReference>
<dbReference type="KEGG" id="ceu:A7L45_19530"/>
<evidence type="ECO:0000313" key="4">
    <source>
        <dbReference type="Proteomes" id="UP000182569"/>
    </source>
</evidence>
<evidence type="ECO:0000259" key="2">
    <source>
        <dbReference type="PROSITE" id="PS51109"/>
    </source>
</evidence>
<evidence type="ECO:0000313" key="3">
    <source>
        <dbReference type="EMBL" id="APC42090.1"/>
    </source>
</evidence>
<gene>
    <name evidence="3" type="ORF">A7L45_19530</name>
</gene>
<dbReference type="EMBL" id="CP015756">
    <property type="protein sequence ID" value="APC42090.1"/>
    <property type="molecule type" value="Genomic_DNA"/>
</dbReference>
<dbReference type="Pfam" id="PF07501">
    <property type="entry name" value="G5"/>
    <property type="match status" value="1"/>
</dbReference>
<dbReference type="InterPro" id="IPR022029">
    <property type="entry name" value="YoaR-like_PG-bd"/>
</dbReference>
<evidence type="ECO:0000256" key="1">
    <source>
        <dbReference type="ARBA" id="ARBA00022729"/>
    </source>
</evidence>
<dbReference type="STRING" id="1552.A7L45_19530"/>
<proteinExistence type="predicted"/>
<keyword evidence="1" id="KW-0732">Signal</keyword>
<dbReference type="InterPro" id="IPR011098">
    <property type="entry name" value="G5_dom"/>
</dbReference>
<dbReference type="PROSITE" id="PS51109">
    <property type="entry name" value="G5"/>
    <property type="match status" value="1"/>
</dbReference>
<dbReference type="Gene3D" id="2.20.230.10">
    <property type="entry name" value="Resuscitation-promoting factor rpfb"/>
    <property type="match status" value="1"/>
</dbReference>
<sequence>MKKKVIIIIGVLILFSTFTFSGYSYIRVKYWDSLILPGVKIENEDLTGKTRKEAQTIINDKYASEVMKKKITIVTDEKKYIIDYKMLEAKYNVDQTVEQALTYGKDRNMFQKYKAITHPVSKQIKLTFEYNDKAVDKILKGIAKDIDKKAKNATITKDRGEQFVVTNDVIGKQLEVDKLKNDIKSKIDAGVSKDDDYIKAAVKDIKPKISEAALKTVNTRISRYTTNFSSSSEGRATNIALATGSINGKLLMPGDVFSFNDVVGERTALRGYKAAGVIIGDKLEQGLGGGICQVSSTLYNAMLSTSIVSAERIHHTISSGYIPKGQDATVDYGNLDYKFKNTFEYPIYIEGLLSNGNIHFNIYSNSTLTKRTYEIVNEVSEPTDPKTETIKDPTMYRGQSEIVKTGYAGFKVKVTRKTYENGKLVNTEIINQDTFHVINEVKKVGTKR</sequence>
<keyword evidence="4" id="KW-1185">Reference proteome</keyword>
<dbReference type="Pfam" id="PF12229">
    <property type="entry name" value="PG_binding_4"/>
    <property type="match status" value="1"/>
</dbReference>
<dbReference type="InterPro" id="IPR052913">
    <property type="entry name" value="Glycopeptide_resist_protein"/>
</dbReference>
<dbReference type="InterPro" id="IPR007391">
    <property type="entry name" value="Vancomycin_resist_VanW"/>
</dbReference>
<dbReference type="OrthoDB" id="9797191at2"/>
<organism evidence="3 4">
    <name type="scientific">Clostridium estertheticum subsp. estertheticum</name>
    <dbReference type="NCBI Taxonomy" id="1552"/>
    <lineage>
        <taxon>Bacteria</taxon>
        <taxon>Bacillati</taxon>
        <taxon>Bacillota</taxon>
        <taxon>Clostridia</taxon>
        <taxon>Eubacteriales</taxon>
        <taxon>Clostridiaceae</taxon>
        <taxon>Clostridium</taxon>
    </lineage>
</organism>
<accession>A0A1J0GL19</accession>
<dbReference type="Pfam" id="PF04294">
    <property type="entry name" value="VanW"/>
    <property type="match status" value="1"/>
</dbReference>
<dbReference type="SMART" id="SM01208">
    <property type="entry name" value="G5"/>
    <property type="match status" value="1"/>
</dbReference>
<dbReference type="RefSeq" id="WP_071614381.1">
    <property type="nucleotide sequence ID" value="NZ_CP015756.1"/>
</dbReference>
<dbReference type="Proteomes" id="UP000182569">
    <property type="component" value="Chromosome"/>
</dbReference>
<feature type="domain" description="G5" evidence="2">
    <location>
        <begin position="369"/>
        <end position="448"/>
    </location>
</feature>
<name>A0A1J0GL19_9CLOT</name>